<accession>A0A9Q0HG70</accession>
<dbReference type="InterPro" id="IPR036893">
    <property type="entry name" value="SBP_sf"/>
</dbReference>
<keyword evidence="2" id="KW-0479">Metal-binding</keyword>
<keyword evidence="11" id="KW-0472">Membrane</keyword>
<organism evidence="13 14">
    <name type="scientific">Rhynchospora breviuscula</name>
    <dbReference type="NCBI Taxonomy" id="2022672"/>
    <lineage>
        <taxon>Eukaryota</taxon>
        <taxon>Viridiplantae</taxon>
        <taxon>Streptophyta</taxon>
        <taxon>Embryophyta</taxon>
        <taxon>Tracheophyta</taxon>
        <taxon>Spermatophyta</taxon>
        <taxon>Magnoliopsida</taxon>
        <taxon>Liliopsida</taxon>
        <taxon>Poales</taxon>
        <taxon>Cyperaceae</taxon>
        <taxon>Cyperoideae</taxon>
        <taxon>Rhynchosporeae</taxon>
        <taxon>Rhynchospora</taxon>
    </lineage>
</organism>
<dbReference type="GO" id="GO:0005634">
    <property type="term" value="C:nucleus"/>
    <property type="evidence" value="ECO:0007669"/>
    <property type="project" value="UniProtKB-SubCell"/>
</dbReference>
<dbReference type="InterPro" id="IPR036770">
    <property type="entry name" value="Ankyrin_rpt-contain_sf"/>
</dbReference>
<dbReference type="AlphaFoldDB" id="A0A9Q0HG70"/>
<dbReference type="OrthoDB" id="514967at2759"/>
<evidence type="ECO:0000313" key="13">
    <source>
        <dbReference type="EMBL" id="KAJ1686039.1"/>
    </source>
</evidence>
<reference evidence="13" key="1">
    <citation type="journal article" date="2022" name="Cell">
        <title>Repeat-based holocentromeres influence genome architecture and karyotype evolution.</title>
        <authorList>
            <person name="Hofstatter P.G."/>
            <person name="Thangavel G."/>
            <person name="Lux T."/>
            <person name="Neumann P."/>
            <person name="Vondrak T."/>
            <person name="Novak P."/>
            <person name="Zhang M."/>
            <person name="Costa L."/>
            <person name="Castellani M."/>
            <person name="Scott A."/>
            <person name="Toegelov H."/>
            <person name="Fuchs J."/>
            <person name="Mata-Sucre Y."/>
            <person name="Dias Y."/>
            <person name="Vanzela A.L.L."/>
            <person name="Huettel B."/>
            <person name="Almeida C.C.S."/>
            <person name="Simkova H."/>
            <person name="Souza G."/>
            <person name="Pedrosa-Harand A."/>
            <person name="Macas J."/>
            <person name="Mayer K.F.X."/>
            <person name="Houben A."/>
            <person name="Marques A."/>
        </authorList>
    </citation>
    <scope>NUCLEOTIDE SEQUENCE</scope>
    <source>
        <strain evidence="13">RhyBre1mFocal</strain>
    </source>
</reference>
<feature type="region of interest" description="Disordered" evidence="10">
    <location>
        <begin position="412"/>
        <end position="440"/>
    </location>
</feature>
<feature type="compositionally biased region" description="Polar residues" evidence="10">
    <location>
        <begin position="413"/>
        <end position="422"/>
    </location>
</feature>
<name>A0A9Q0HG70_9POAL</name>
<evidence type="ECO:0000256" key="6">
    <source>
        <dbReference type="ARBA" id="ARBA00023125"/>
    </source>
</evidence>
<dbReference type="Pfam" id="PF03110">
    <property type="entry name" value="SBP"/>
    <property type="match status" value="1"/>
</dbReference>
<evidence type="ECO:0000256" key="8">
    <source>
        <dbReference type="ARBA" id="ARBA00023242"/>
    </source>
</evidence>
<evidence type="ECO:0000313" key="14">
    <source>
        <dbReference type="Proteomes" id="UP001151287"/>
    </source>
</evidence>
<dbReference type="PROSITE" id="PS51141">
    <property type="entry name" value="ZF_SBP"/>
    <property type="match status" value="1"/>
</dbReference>
<keyword evidence="4" id="KW-0862">Zinc</keyword>
<keyword evidence="7" id="KW-0804">Transcription</keyword>
<feature type="compositionally biased region" description="Low complexity" evidence="10">
    <location>
        <begin position="423"/>
        <end position="440"/>
    </location>
</feature>
<comment type="caution">
    <text evidence="13">The sequence shown here is derived from an EMBL/GenBank/DDBJ whole genome shotgun (WGS) entry which is preliminary data.</text>
</comment>
<keyword evidence="14" id="KW-1185">Reference proteome</keyword>
<feature type="region of interest" description="Disordered" evidence="10">
    <location>
        <begin position="296"/>
        <end position="324"/>
    </location>
</feature>
<evidence type="ECO:0000256" key="10">
    <source>
        <dbReference type="SAM" id="MobiDB-lite"/>
    </source>
</evidence>
<dbReference type="InterPro" id="IPR004333">
    <property type="entry name" value="SBP_dom"/>
</dbReference>
<evidence type="ECO:0000256" key="3">
    <source>
        <dbReference type="ARBA" id="ARBA00022771"/>
    </source>
</evidence>
<dbReference type="Proteomes" id="UP001151287">
    <property type="component" value="Unassembled WGS sequence"/>
</dbReference>
<keyword evidence="6" id="KW-0238">DNA-binding</keyword>
<dbReference type="PANTHER" id="PTHR31251:SF86">
    <property type="entry name" value="SQUAMOSA PROMOTER-BINDING-LIKE PROTEIN 1"/>
    <property type="match status" value="1"/>
</dbReference>
<keyword evidence="5" id="KW-0805">Transcription regulation</keyword>
<dbReference type="InterPro" id="IPR044817">
    <property type="entry name" value="SBP-like"/>
</dbReference>
<dbReference type="Gene3D" id="4.10.1100.10">
    <property type="entry name" value="Transcription factor, SBP-box domain"/>
    <property type="match status" value="1"/>
</dbReference>
<keyword evidence="3 9" id="KW-0863">Zinc-finger</keyword>
<evidence type="ECO:0000256" key="5">
    <source>
        <dbReference type="ARBA" id="ARBA00023015"/>
    </source>
</evidence>
<dbReference type="Gene3D" id="1.25.40.20">
    <property type="entry name" value="Ankyrin repeat-containing domain"/>
    <property type="match status" value="1"/>
</dbReference>
<sequence>MEAQIGTGRSCLYGSGAELELNLGKRSYEWDLNNWNWDGDSFLARPTNGNGIRIANGNGNGNIVASNSSSSCSEENEVLTIGAGQSQTEAEKRRRVVVVEEENRRGSLSLQVGANLLAANGNGFFANAEERDAKKGKVVVQGGGSTRPTCQVEGCGVDLTGSKDYHRRHKVCEMHAKATTAVVGNAVQRFCQQCSRFHLLEEFDEGKRSCRRRLAGHNKRRRKTQPDAAATLGGVAALDEKTTSYLIISLLRILTGLHSSNTEQPKEQDLTTHLLRNLISLAGSSDIRSLLGLLQPQSQSQSPEKAGTSAGPSSDVVTNHIPPSDVERLTLPSSRVIHSNGSPGERNSVSVAMNGNRAPTIPEPAVGQARLRDFDLNDVCNDMEEAENGAQTTVTVACNGNEFPRYPAWMTREPQQQSPQQTSGNSDSLSAQSLSSSNGDAQCRTDRIVFKLFGKDPHDFPIDLRTQIFDWLNNTPTDVESYIKPGCVILTIYLRLPESTWTELCNDLSSEIERLLSSCTDDFWQTGWIYVRVQHEIVFIYDGQVIVDATVPVGGTDYSKILCVRPVAVPYSSNVEFAVKGFNLAKESMRLFCSFEGRQLFEDNSKTLAIQRHDSETQIGWTDHLVTLSFSCSTLNTRGRGFIEVEEHGFSNNFFPFIVAEKEVCSEIRALEEVVDVPTLESSIPRDEAFKFLNELGWLLRKSHNPSFSNSSQLGQGAFQLTRFEWLVRFAINRDWCHAVRMLLDVLFTGTVDLGGKESPTEVAVSMNLLLDAVRRNCRGMVETLLRYSINGEGYIFKPDAPGPLKLTPLHTAASRSGAEGVIDALTNDPNLVGLKAWKTVQDANNKTPEDYARERRFDSYRLLVQKKLDPVQKKLDQHENPHVVVGIPEVFCKSSTFGISGKAVVPPPRQYCNLCTRQVQYPTTLTRTFLYRPALLTMVGIAAVCVCVGILLHTLPKVRYVVPSFRWELVDYGAI</sequence>
<keyword evidence="11" id="KW-1133">Transmembrane helix</keyword>
<comment type="subcellular location">
    <subcellularLocation>
        <location evidence="1">Nucleus</location>
    </subcellularLocation>
</comment>
<proteinExistence type="predicted"/>
<dbReference type="SUPFAM" id="SSF103612">
    <property type="entry name" value="SBT domain"/>
    <property type="match status" value="1"/>
</dbReference>
<feature type="domain" description="SBP-type" evidence="12">
    <location>
        <begin position="147"/>
        <end position="224"/>
    </location>
</feature>
<dbReference type="PANTHER" id="PTHR31251">
    <property type="entry name" value="SQUAMOSA PROMOTER-BINDING-LIKE PROTEIN 4"/>
    <property type="match status" value="1"/>
</dbReference>
<dbReference type="FunFam" id="4.10.1100.10:FF:000001">
    <property type="entry name" value="Squamosa promoter-binding-like protein 14"/>
    <property type="match status" value="1"/>
</dbReference>
<evidence type="ECO:0000256" key="7">
    <source>
        <dbReference type="ARBA" id="ARBA00023163"/>
    </source>
</evidence>
<dbReference type="Pfam" id="PF26102">
    <property type="entry name" value="Ig_SPL7"/>
    <property type="match status" value="1"/>
</dbReference>
<evidence type="ECO:0000256" key="11">
    <source>
        <dbReference type="SAM" id="Phobius"/>
    </source>
</evidence>
<evidence type="ECO:0000259" key="12">
    <source>
        <dbReference type="PROSITE" id="PS51141"/>
    </source>
</evidence>
<keyword evidence="11" id="KW-0812">Transmembrane</keyword>
<dbReference type="GO" id="GO:0003677">
    <property type="term" value="F:DNA binding"/>
    <property type="evidence" value="ECO:0007669"/>
    <property type="project" value="UniProtKB-KW"/>
</dbReference>
<keyword evidence="8" id="KW-0539">Nucleus</keyword>
<protein>
    <recommendedName>
        <fullName evidence="12">SBP-type domain-containing protein</fullName>
    </recommendedName>
</protein>
<evidence type="ECO:0000256" key="2">
    <source>
        <dbReference type="ARBA" id="ARBA00022723"/>
    </source>
</evidence>
<gene>
    <name evidence="13" type="ORF">LUZ63_017429</name>
</gene>
<evidence type="ECO:0000256" key="4">
    <source>
        <dbReference type="ARBA" id="ARBA00022833"/>
    </source>
</evidence>
<dbReference type="GO" id="GO:0008270">
    <property type="term" value="F:zinc ion binding"/>
    <property type="evidence" value="ECO:0007669"/>
    <property type="project" value="UniProtKB-KW"/>
</dbReference>
<evidence type="ECO:0000256" key="9">
    <source>
        <dbReference type="PROSITE-ProRule" id="PRU00470"/>
    </source>
</evidence>
<evidence type="ECO:0000256" key="1">
    <source>
        <dbReference type="ARBA" id="ARBA00004123"/>
    </source>
</evidence>
<feature type="transmembrane region" description="Helical" evidence="11">
    <location>
        <begin position="930"/>
        <end position="953"/>
    </location>
</feature>
<dbReference type="EMBL" id="JAMQYH010000005">
    <property type="protein sequence ID" value="KAJ1686039.1"/>
    <property type="molecule type" value="Genomic_DNA"/>
</dbReference>